<evidence type="ECO:0000313" key="4">
    <source>
        <dbReference type="Proteomes" id="UP000033876"/>
    </source>
</evidence>
<dbReference type="GO" id="GO:0005829">
    <property type="term" value="C:cytosol"/>
    <property type="evidence" value="ECO:0007669"/>
    <property type="project" value="TreeGrafter"/>
</dbReference>
<feature type="domain" description="UmuC" evidence="2">
    <location>
        <begin position="7"/>
        <end position="191"/>
    </location>
</feature>
<dbReference type="EMBL" id="LBTF01000002">
    <property type="protein sequence ID" value="KKQ35970.1"/>
    <property type="molecule type" value="Genomic_DNA"/>
</dbReference>
<evidence type="ECO:0000259" key="2">
    <source>
        <dbReference type="PROSITE" id="PS50173"/>
    </source>
</evidence>
<dbReference type="Gene3D" id="3.40.1170.60">
    <property type="match status" value="1"/>
</dbReference>
<protein>
    <submittedName>
        <fullName evidence="3">Polymerase IV protein</fullName>
    </submittedName>
</protein>
<name>A0A0G0HBN9_9BACT</name>
<dbReference type="InterPro" id="IPR043128">
    <property type="entry name" value="Rev_trsase/Diguanyl_cyclase"/>
</dbReference>
<dbReference type="PROSITE" id="PS50173">
    <property type="entry name" value="UMUC"/>
    <property type="match status" value="1"/>
</dbReference>
<proteinExistence type="inferred from homology"/>
<reference evidence="3 4" key="1">
    <citation type="journal article" date="2015" name="Nature">
        <title>rRNA introns, odd ribosomes, and small enigmatic genomes across a large radiation of phyla.</title>
        <authorList>
            <person name="Brown C.T."/>
            <person name="Hug L.A."/>
            <person name="Thomas B.C."/>
            <person name="Sharon I."/>
            <person name="Castelle C.J."/>
            <person name="Singh A."/>
            <person name="Wilkins M.J."/>
            <person name="Williams K.H."/>
            <person name="Banfield J.F."/>
        </authorList>
    </citation>
    <scope>NUCLEOTIDE SEQUENCE [LARGE SCALE GENOMIC DNA]</scope>
</reference>
<dbReference type="InterPro" id="IPR022880">
    <property type="entry name" value="DNApol_IV"/>
</dbReference>
<comment type="caution">
    <text evidence="3">The sequence shown here is derived from an EMBL/GenBank/DDBJ whole genome shotgun (WGS) entry which is preliminary data.</text>
</comment>
<dbReference type="InterPro" id="IPR050116">
    <property type="entry name" value="DNA_polymerase-Y"/>
</dbReference>
<dbReference type="InterPro" id="IPR001126">
    <property type="entry name" value="UmuC"/>
</dbReference>
<dbReference type="GO" id="GO:0003887">
    <property type="term" value="F:DNA-directed DNA polymerase activity"/>
    <property type="evidence" value="ECO:0007669"/>
    <property type="project" value="InterPro"/>
</dbReference>
<evidence type="ECO:0000313" key="3">
    <source>
        <dbReference type="EMBL" id="KKQ35970.1"/>
    </source>
</evidence>
<organism evidence="3 4">
    <name type="scientific">Candidatus Nomurabacteria bacterium GW2011_GWB1_37_5</name>
    <dbReference type="NCBI Taxonomy" id="1618742"/>
    <lineage>
        <taxon>Bacteria</taxon>
        <taxon>Candidatus Nomuraibacteriota</taxon>
    </lineage>
</organism>
<dbReference type="AlphaFoldDB" id="A0A0G0HBN9"/>
<dbReference type="Pfam" id="PF11799">
    <property type="entry name" value="IMS_C"/>
    <property type="match status" value="1"/>
</dbReference>
<dbReference type="Pfam" id="PF00817">
    <property type="entry name" value="IMS"/>
    <property type="match status" value="1"/>
</dbReference>
<gene>
    <name evidence="3" type="ORF">US50_C0002G0030</name>
</gene>
<dbReference type="CDD" id="cd03586">
    <property type="entry name" value="PolY_Pol_IV_kappa"/>
    <property type="match status" value="1"/>
</dbReference>
<dbReference type="PATRIC" id="fig|1618742.3.peg.68"/>
<dbReference type="Pfam" id="PF11798">
    <property type="entry name" value="IMS_HHH"/>
    <property type="match status" value="1"/>
</dbReference>
<dbReference type="SUPFAM" id="SSF100879">
    <property type="entry name" value="Lesion bypass DNA polymerase (Y-family), little finger domain"/>
    <property type="match status" value="1"/>
</dbReference>
<accession>A0A0G0HBN9</accession>
<sequence length="423" mass="47756">MKNCSAILHVDGDSFFAACEVAKNPALRGKPVVTGLDSGIATAMTPEAKRAGVTRGMPIYQIRRVCPDAIILPTDHETYSLYSERMYKIVRRYSNDVEEYSIDECFALIQINPASLKLRRASTDLIKIGQKIKEDLWRELGMTFSVGIAPTKVLAKVASNWNKPDGLKIIEIKDKDKYLKTLPVGKVWGIGRATSALLNKKGIQTALDLVGKNEVWIKENLSKPMHEIWLELQGKIVYKINADAGDDPKSISKTRTFRPPSTNKSFIYSQLSKNIESACFNARLLNMVSGKISFYLKTQDFKYRKLELDLPYPTNLPEEILKVVSEHFGQVFKSELLYCATGITFSKLKNKNEEQFDLFGDVKKSNSKGEIYETIDRLGRKFGDHSVFLGSSLKAKEKNSNQKPFHGRNKDRILSIPYLGEVR</sequence>
<dbReference type="InterPro" id="IPR017961">
    <property type="entry name" value="DNA_pol_Y-fam_little_finger"/>
</dbReference>
<dbReference type="Gene3D" id="1.10.150.20">
    <property type="entry name" value="5' to 3' exonuclease, C-terminal subdomain"/>
    <property type="match status" value="1"/>
</dbReference>
<dbReference type="Proteomes" id="UP000033876">
    <property type="component" value="Unassembled WGS sequence"/>
</dbReference>
<dbReference type="Gene3D" id="3.30.70.270">
    <property type="match status" value="1"/>
</dbReference>
<dbReference type="GO" id="GO:0042276">
    <property type="term" value="P:error-prone translesion synthesis"/>
    <property type="evidence" value="ECO:0007669"/>
    <property type="project" value="TreeGrafter"/>
</dbReference>
<dbReference type="SUPFAM" id="SSF56672">
    <property type="entry name" value="DNA/RNA polymerases"/>
    <property type="match status" value="1"/>
</dbReference>
<dbReference type="GO" id="GO:0009432">
    <property type="term" value="P:SOS response"/>
    <property type="evidence" value="ECO:0007669"/>
    <property type="project" value="TreeGrafter"/>
</dbReference>
<dbReference type="InterPro" id="IPR036775">
    <property type="entry name" value="DNA_pol_Y-fam_lit_finger_sf"/>
</dbReference>
<dbReference type="GO" id="GO:0006281">
    <property type="term" value="P:DNA repair"/>
    <property type="evidence" value="ECO:0007669"/>
    <property type="project" value="InterPro"/>
</dbReference>
<dbReference type="InterPro" id="IPR024728">
    <property type="entry name" value="PolY_HhH_motif"/>
</dbReference>
<comment type="similarity">
    <text evidence="1">Belongs to the DNA polymerase type-Y family.</text>
</comment>
<dbReference type="InterPro" id="IPR043502">
    <property type="entry name" value="DNA/RNA_pol_sf"/>
</dbReference>
<dbReference type="Gene3D" id="3.30.1490.100">
    <property type="entry name" value="DNA polymerase, Y-family, little finger domain"/>
    <property type="match status" value="1"/>
</dbReference>
<dbReference type="PANTHER" id="PTHR11076:SF34">
    <property type="entry name" value="PROTEIN UMUC"/>
    <property type="match status" value="1"/>
</dbReference>
<dbReference type="GO" id="GO:0003684">
    <property type="term" value="F:damaged DNA binding"/>
    <property type="evidence" value="ECO:0007669"/>
    <property type="project" value="InterPro"/>
</dbReference>
<dbReference type="PANTHER" id="PTHR11076">
    <property type="entry name" value="DNA REPAIR POLYMERASE UMUC / TRANSFERASE FAMILY MEMBER"/>
    <property type="match status" value="1"/>
</dbReference>
<evidence type="ECO:0000256" key="1">
    <source>
        <dbReference type="ARBA" id="ARBA00010945"/>
    </source>
</evidence>